<evidence type="ECO:0000256" key="1">
    <source>
        <dbReference type="SAM" id="MobiDB-lite"/>
    </source>
</evidence>
<reference evidence="2 3" key="1">
    <citation type="submission" date="2024-06" db="EMBL/GenBank/DDBJ databases">
        <title>Complete genome of Phlyctema vagabunda strain 19-DSS-EL-015.</title>
        <authorList>
            <person name="Fiorenzani C."/>
        </authorList>
    </citation>
    <scope>NUCLEOTIDE SEQUENCE [LARGE SCALE GENOMIC DNA]</scope>
    <source>
        <strain evidence="2 3">19-DSS-EL-015</strain>
    </source>
</reference>
<keyword evidence="3" id="KW-1185">Reference proteome</keyword>
<dbReference type="Proteomes" id="UP001629113">
    <property type="component" value="Unassembled WGS sequence"/>
</dbReference>
<proteinExistence type="predicted"/>
<feature type="compositionally biased region" description="Acidic residues" evidence="1">
    <location>
        <begin position="141"/>
        <end position="152"/>
    </location>
</feature>
<accession>A0ABR4PXX0</accession>
<feature type="region of interest" description="Disordered" evidence="1">
    <location>
        <begin position="262"/>
        <end position="281"/>
    </location>
</feature>
<evidence type="ECO:0000313" key="3">
    <source>
        <dbReference type="Proteomes" id="UP001629113"/>
    </source>
</evidence>
<sequence length="281" mass="30472">MRRTVQPCRAQSSFVNPFTCHWEPLIFKLQGISDIGPRQPSLSCSFNIMDPPYASDDEDGAAAAAAMAAAMGFSSFGTQSNPIKKRKFNAATDAFVEGQELSSLDRGGKKGQGSGGNNIPLGKQRVIGTAAAKSTSKSNMEEIDLDGDEDDYAPGGGGQEEEEEEEAGPNYIDTSLPPPIEDLKDKQDRIDRVLANIRPELQGAQLLHELPQRPAATAAAHSHQRNGGRGQRNELWYVGYYDASFNENPWARLEKERGLEPVGSWIERPGPGSGASRRIEA</sequence>
<feature type="region of interest" description="Disordered" evidence="1">
    <location>
        <begin position="100"/>
        <end position="181"/>
    </location>
</feature>
<protein>
    <submittedName>
        <fullName evidence="2">Uncharacterized protein</fullName>
    </submittedName>
</protein>
<evidence type="ECO:0000313" key="2">
    <source>
        <dbReference type="EMBL" id="KAL3428193.1"/>
    </source>
</evidence>
<organism evidence="2 3">
    <name type="scientific">Phlyctema vagabunda</name>
    <dbReference type="NCBI Taxonomy" id="108571"/>
    <lineage>
        <taxon>Eukaryota</taxon>
        <taxon>Fungi</taxon>
        <taxon>Dikarya</taxon>
        <taxon>Ascomycota</taxon>
        <taxon>Pezizomycotina</taxon>
        <taxon>Leotiomycetes</taxon>
        <taxon>Helotiales</taxon>
        <taxon>Dermateaceae</taxon>
        <taxon>Phlyctema</taxon>
    </lineage>
</organism>
<gene>
    <name evidence="2" type="ORF">PVAG01_01702</name>
</gene>
<dbReference type="EMBL" id="JBFCZG010000001">
    <property type="protein sequence ID" value="KAL3428193.1"/>
    <property type="molecule type" value="Genomic_DNA"/>
</dbReference>
<comment type="caution">
    <text evidence="2">The sequence shown here is derived from an EMBL/GenBank/DDBJ whole genome shotgun (WGS) entry which is preliminary data.</text>
</comment>
<name>A0ABR4PXX0_9HELO</name>